<keyword evidence="1" id="KW-0732">Signal</keyword>
<gene>
    <name evidence="2" type="primary">WFDC9</name>
</gene>
<dbReference type="AlphaFoldDB" id="A0A8C5VAX1"/>
<evidence type="ECO:0000313" key="3">
    <source>
        <dbReference type="Proteomes" id="UP000694394"/>
    </source>
</evidence>
<feature type="chain" id="PRO_5034012186" evidence="1">
    <location>
        <begin position="24"/>
        <end position="90"/>
    </location>
</feature>
<dbReference type="Ensembl" id="ENSMICT00000027812.2">
    <property type="protein sequence ID" value="ENSMICP00000018641.2"/>
    <property type="gene ID" value="ENSMICG00000029861.2"/>
</dbReference>
<feature type="signal peptide" evidence="1">
    <location>
        <begin position="1"/>
        <end position="23"/>
    </location>
</feature>
<dbReference type="GeneTree" id="ENSGT00940000162961"/>
<reference evidence="2" key="3">
    <citation type="submission" date="2025-09" db="UniProtKB">
        <authorList>
            <consortium name="Ensembl"/>
        </authorList>
    </citation>
    <scope>IDENTIFICATION</scope>
</reference>
<dbReference type="EMBL" id="ABDC03021540">
    <property type="status" value="NOT_ANNOTATED_CDS"/>
    <property type="molecule type" value="Genomic_DNA"/>
</dbReference>
<organism evidence="2 3">
    <name type="scientific">Microcebus murinus</name>
    <name type="common">Gray mouse lemur</name>
    <name type="synonym">Lemur murinus</name>
    <dbReference type="NCBI Taxonomy" id="30608"/>
    <lineage>
        <taxon>Eukaryota</taxon>
        <taxon>Metazoa</taxon>
        <taxon>Chordata</taxon>
        <taxon>Craniata</taxon>
        <taxon>Vertebrata</taxon>
        <taxon>Euteleostomi</taxon>
        <taxon>Mammalia</taxon>
        <taxon>Eutheria</taxon>
        <taxon>Euarchontoglires</taxon>
        <taxon>Primates</taxon>
        <taxon>Strepsirrhini</taxon>
        <taxon>Lemuriformes</taxon>
        <taxon>Cheirogaleidae</taxon>
        <taxon>Microcebus</taxon>
    </lineage>
</organism>
<sequence>MKSWVLLLIVSISAVVIILPVLGGTKSECLIPLEVKETQQCWVQPPNKYCRKRCTRGRTCLHQNHTCCWTFCGNICLHNEEPFKSIVDFE</sequence>
<keyword evidence="3" id="KW-1185">Reference proteome</keyword>
<accession>A0A8C5VAX1</accession>
<dbReference type="Proteomes" id="UP000694394">
    <property type="component" value="Chromosome 18"/>
</dbReference>
<name>A0A8C5VAX1_MICMU</name>
<proteinExistence type="predicted"/>
<protein>
    <submittedName>
        <fullName evidence="2">WAP four-disulfide core domain 9</fullName>
    </submittedName>
</protein>
<evidence type="ECO:0000256" key="1">
    <source>
        <dbReference type="SAM" id="SignalP"/>
    </source>
</evidence>
<reference evidence="2" key="2">
    <citation type="submission" date="2025-08" db="UniProtKB">
        <authorList>
            <consortium name="Ensembl"/>
        </authorList>
    </citation>
    <scope>IDENTIFICATION</scope>
</reference>
<reference evidence="2" key="1">
    <citation type="submission" date="2016-12" db="EMBL/GenBank/DDBJ databases">
        <title>Mouse lemur reference genome and diversity panel.</title>
        <authorList>
            <person name="Harris R."/>
            <person name="Larsen P."/>
            <person name="Liu Y."/>
            <person name="Hughes D.S."/>
            <person name="Murali S."/>
            <person name="Raveendran M."/>
            <person name="Korchina V."/>
            <person name="Wang M."/>
            <person name="Jhangiani S."/>
            <person name="Bandaranaike D."/>
            <person name="Bellair M."/>
            <person name="Blankenburg K."/>
            <person name="Chao H."/>
            <person name="Dahdouli M."/>
            <person name="Dinh H."/>
            <person name="Doddapaneni H."/>
            <person name="English A."/>
            <person name="Firestine M."/>
            <person name="Gnanaolivu R."/>
            <person name="Gross S."/>
            <person name="Hernandez B."/>
            <person name="Javaid M."/>
            <person name="Jayaseelan J."/>
            <person name="Jones J."/>
            <person name="Khan Z."/>
            <person name="Kovar C."/>
            <person name="Kurapati P."/>
            <person name="Le B."/>
            <person name="Lee S."/>
            <person name="Li M."/>
            <person name="Mathew T."/>
            <person name="Narasimhan A."/>
            <person name="Ngo D."/>
            <person name="Nguyen L."/>
            <person name="Okwuonu G."/>
            <person name="Ongeri F."/>
            <person name="Osuji N."/>
            <person name="Pu L.-L."/>
            <person name="Puazo M."/>
            <person name="Quiroz J."/>
            <person name="Raj R."/>
            <person name="Rajbhandari K."/>
            <person name="Reid J.G."/>
            <person name="Santibanez J."/>
            <person name="Sexton D."/>
            <person name="Skinner E."/>
            <person name="Vee V."/>
            <person name="Weissenberger G."/>
            <person name="Wu Y."/>
            <person name="Xin Y."/>
            <person name="Han Y."/>
            <person name="Campbell C."/>
            <person name="Brown A."/>
            <person name="Sullivan B."/>
            <person name="Shelton J."/>
            <person name="Brown S."/>
            <person name="Dudchenko O."/>
            <person name="Machol I."/>
            <person name="Durand N."/>
            <person name="Shamim M."/>
            <person name="Lieberman A."/>
            <person name="Muzny D.M."/>
            <person name="Richards S."/>
            <person name="Yoder A."/>
            <person name="Worley K.C."/>
            <person name="Rogers J."/>
            <person name="Gibbs R.A."/>
        </authorList>
    </citation>
    <scope>NUCLEOTIDE SEQUENCE [LARGE SCALE GENOMIC DNA]</scope>
</reference>
<evidence type="ECO:0000313" key="2">
    <source>
        <dbReference type="Ensembl" id="ENSMICP00000018641.2"/>
    </source>
</evidence>